<dbReference type="Pfam" id="PF20434">
    <property type="entry name" value="BD-FAE"/>
    <property type="match status" value="1"/>
</dbReference>
<dbReference type="InterPro" id="IPR029058">
    <property type="entry name" value="AB_hydrolase_fold"/>
</dbReference>
<dbReference type="Pfam" id="PF13472">
    <property type="entry name" value="Lipase_GDSL_2"/>
    <property type="match status" value="1"/>
</dbReference>
<feature type="compositionally biased region" description="Basic and acidic residues" evidence="2">
    <location>
        <begin position="156"/>
        <end position="171"/>
    </location>
</feature>
<feature type="domain" description="BD-FAE-like" evidence="4">
    <location>
        <begin position="465"/>
        <end position="651"/>
    </location>
</feature>
<evidence type="ECO:0000313" key="6">
    <source>
        <dbReference type="Proteomes" id="UP000322887"/>
    </source>
</evidence>
<keyword evidence="1 5" id="KW-0378">Hydrolase</keyword>
<accession>A0ABX5YJ64</accession>
<dbReference type="SUPFAM" id="SSF52266">
    <property type="entry name" value="SGNH hydrolase"/>
    <property type="match status" value="1"/>
</dbReference>
<protein>
    <submittedName>
        <fullName evidence="5">Acetylxylan esterase</fullName>
        <ecNumber evidence="5">3.1.1.72</ecNumber>
    </submittedName>
</protein>
<dbReference type="GO" id="GO:0046555">
    <property type="term" value="F:acetylxylan esterase activity"/>
    <property type="evidence" value="ECO:0007669"/>
    <property type="project" value="UniProtKB-EC"/>
</dbReference>
<dbReference type="EMBL" id="CP042910">
    <property type="protein sequence ID" value="QEG15751.1"/>
    <property type="molecule type" value="Genomic_DNA"/>
</dbReference>
<dbReference type="PANTHER" id="PTHR48081:SF6">
    <property type="entry name" value="PEPTIDASE S9 PROLYL OLIGOPEPTIDASE CATALYTIC DOMAIN-CONTAINING PROTEIN"/>
    <property type="match status" value="1"/>
</dbReference>
<dbReference type="Gene3D" id="3.40.50.1820">
    <property type="entry name" value="alpha/beta hydrolase"/>
    <property type="match status" value="1"/>
</dbReference>
<keyword evidence="6" id="KW-1185">Reference proteome</keyword>
<dbReference type="EC" id="3.1.1.72" evidence="5"/>
<feature type="region of interest" description="Disordered" evidence="2">
    <location>
        <begin position="152"/>
        <end position="171"/>
    </location>
</feature>
<evidence type="ECO:0000256" key="1">
    <source>
        <dbReference type="ARBA" id="ARBA00022801"/>
    </source>
</evidence>
<dbReference type="CDD" id="cd00229">
    <property type="entry name" value="SGNH_hydrolase"/>
    <property type="match status" value="1"/>
</dbReference>
<name>A0ABX5YJ64_9PLAN</name>
<gene>
    <name evidence="5" type="primary">axeA1_2</name>
    <name evidence="5" type="ORF">GmarT_15940</name>
</gene>
<dbReference type="InterPro" id="IPR013830">
    <property type="entry name" value="SGNH_hydro"/>
</dbReference>
<evidence type="ECO:0000259" key="4">
    <source>
        <dbReference type="Pfam" id="PF20434"/>
    </source>
</evidence>
<dbReference type="InterPro" id="IPR049492">
    <property type="entry name" value="BD-FAE-like_dom"/>
</dbReference>
<dbReference type="InterPro" id="IPR050300">
    <property type="entry name" value="GDXG_lipolytic_enzyme"/>
</dbReference>
<dbReference type="SUPFAM" id="SSF53474">
    <property type="entry name" value="alpha/beta-Hydrolases"/>
    <property type="match status" value="1"/>
</dbReference>
<dbReference type="Gene3D" id="3.40.50.1110">
    <property type="entry name" value="SGNH hydrolase"/>
    <property type="match status" value="1"/>
</dbReference>
<feature type="domain" description="SGNH hydrolase-type esterase" evidence="3">
    <location>
        <begin position="231"/>
        <end position="408"/>
    </location>
</feature>
<dbReference type="Proteomes" id="UP000322887">
    <property type="component" value="Chromosome"/>
</dbReference>
<reference evidence="5 6" key="1">
    <citation type="submission" date="2019-08" db="EMBL/GenBank/DDBJ databases">
        <title>Deep-cultivation of Planctomycetes and their phenomic and genomic characterization uncovers novel biology.</title>
        <authorList>
            <person name="Wiegand S."/>
            <person name="Jogler M."/>
            <person name="Boedeker C."/>
            <person name="Pinto D."/>
            <person name="Vollmers J."/>
            <person name="Rivas-Marin E."/>
            <person name="Kohn T."/>
            <person name="Peeters S.H."/>
            <person name="Heuer A."/>
            <person name="Rast P."/>
            <person name="Oberbeckmann S."/>
            <person name="Bunk B."/>
            <person name="Jeske O."/>
            <person name="Meyerdierks A."/>
            <person name="Storesund J.E."/>
            <person name="Kallscheuer N."/>
            <person name="Luecker S."/>
            <person name="Lage O.M."/>
            <person name="Pohl T."/>
            <person name="Merkel B.J."/>
            <person name="Hornburger P."/>
            <person name="Mueller R.-W."/>
            <person name="Bruemmer F."/>
            <person name="Labrenz M."/>
            <person name="Spormann A.M."/>
            <person name="Op den Camp H."/>
            <person name="Overmann J."/>
            <person name="Amann R."/>
            <person name="Jetten M.S.M."/>
            <person name="Mascher T."/>
            <person name="Medema M.H."/>
            <person name="Devos D.P."/>
            <person name="Kaster A.-K."/>
            <person name="Ovreas L."/>
            <person name="Rohde M."/>
            <person name="Galperin M.Y."/>
            <person name="Jogler C."/>
        </authorList>
    </citation>
    <scope>NUCLEOTIDE SEQUENCE [LARGE SCALE GENOMIC DNA]</scope>
    <source>
        <strain evidence="5 6">DSM 8797</strain>
    </source>
</reference>
<dbReference type="PANTHER" id="PTHR48081">
    <property type="entry name" value="AB HYDROLASE SUPERFAMILY PROTEIN C4A8.06C"/>
    <property type="match status" value="1"/>
</dbReference>
<proteinExistence type="predicted"/>
<dbReference type="InterPro" id="IPR036514">
    <property type="entry name" value="SGNH_hydro_sf"/>
</dbReference>
<evidence type="ECO:0000313" key="5">
    <source>
        <dbReference type="EMBL" id="QEG15751.1"/>
    </source>
</evidence>
<sequence>MQVRFIVTVISSSRQLNRRFFVNSPNPIHAGFFLSQFNVNRSWRLVTALTAAMLLLSGITFAAEPEAKSEWKYQPELLKPFWQGDTVRGESVLFIQDPETGVASASVLFPIDRVLKVTNSAGTITYEECRDYCWNPGTHEIMLTANSRINSQTPADLRRPDDSQRHKLTHRDGNGEIFFGGKLEYHNMQTCITYTHEPVNWQGITPTFDEKMLPRTISKLREQKPVSIVLMGDSISTGCNASGWAGAAPFQPAFLELLQQHLEHKYQTKVNVTNPSVGGKDTRWALTEVDQVVAPQPDLVIIAFGMNDSAGRSAKEYQANTQALMEEVRKKLPETEFILVAPMLGNRDWVRLKHELFPQYRDALAELCEPGVALADMTSIWTEFLKQKQDWDLTGNGVNHPNDFGHRVYAQVLSALLVPPTVSVSTKATSLAPEEFSLWNGHAPIDREHFKKEDAKITVHRPAKGNGAAIVICPGGGYQRLVTGGEGHGIAKWLNQHGITGIVLEYRMPHGRTYVPLMDAQRAIRLVRANAKRWDIDPNRIGIMGFSAGGHLASTAATHFDKGNPQAKELVDRESCRPDFAILVYPVVTMGESTHGGSRKNLLGDNPTPEMVKLFSNEKQVTAETPPIFLAHAVDDKPVPIKNSQDLYAALQAKKIPSKLLELPSGGHGLNGYKGPMWDAWQKQSMEWLAKLKIIPEQDAND</sequence>
<evidence type="ECO:0000256" key="2">
    <source>
        <dbReference type="SAM" id="MobiDB-lite"/>
    </source>
</evidence>
<organism evidence="5 6">
    <name type="scientific">Gimesia maris</name>
    <dbReference type="NCBI Taxonomy" id="122"/>
    <lineage>
        <taxon>Bacteria</taxon>
        <taxon>Pseudomonadati</taxon>
        <taxon>Planctomycetota</taxon>
        <taxon>Planctomycetia</taxon>
        <taxon>Planctomycetales</taxon>
        <taxon>Planctomycetaceae</taxon>
        <taxon>Gimesia</taxon>
    </lineage>
</organism>
<evidence type="ECO:0000259" key="3">
    <source>
        <dbReference type="Pfam" id="PF13472"/>
    </source>
</evidence>